<keyword evidence="7" id="KW-1185">Reference proteome</keyword>
<dbReference type="PANTHER" id="PTHR43046:SF14">
    <property type="entry name" value="MUTT_NUDIX FAMILY PROTEIN"/>
    <property type="match status" value="1"/>
</dbReference>
<comment type="cofactor">
    <cofactor evidence="1">
        <name>Mg(2+)</name>
        <dbReference type="ChEBI" id="CHEBI:18420"/>
    </cofactor>
</comment>
<evidence type="ECO:0000256" key="2">
    <source>
        <dbReference type="ARBA" id="ARBA00005582"/>
    </source>
</evidence>
<dbReference type="Proteomes" id="UP000291189">
    <property type="component" value="Unassembled WGS sequence"/>
</dbReference>
<accession>A0A4Q5J2T4</accession>
<reference evidence="6 7" key="1">
    <citation type="submission" date="2019-01" db="EMBL/GenBank/DDBJ databases">
        <title>Nocardioides guangzhouensis sp. nov., an actinobacterium isolated from soil.</title>
        <authorList>
            <person name="Fu Y."/>
            <person name="Cai Y."/>
            <person name="Lin Z."/>
            <person name="Chen P."/>
        </authorList>
    </citation>
    <scope>NUCLEOTIDE SEQUENCE [LARGE SCALE GENOMIC DNA]</scope>
    <source>
        <strain evidence="6 7">NBRC 105384</strain>
    </source>
</reference>
<dbReference type="PANTHER" id="PTHR43046">
    <property type="entry name" value="GDP-MANNOSE MANNOSYL HYDROLASE"/>
    <property type="match status" value="1"/>
</dbReference>
<dbReference type="InterPro" id="IPR000086">
    <property type="entry name" value="NUDIX_hydrolase_dom"/>
</dbReference>
<comment type="caution">
    <text evidence="6">The sequence shown here is derived from an EMBL/GenBank/DDBJ whole genome shotgun (WGS) entry which is preliminary data.</text>
</comment>
<dbReference type="InterPro" id="IPR020476">
    <property type="entry name" value="Nudix_hydrolase"/>
</dbReference>
<proteinExistence type="inferred from homology"/>
<evidence type="ECO:0000256" key="3">
    <source>
        <dbReference type="ARBA" id="ARBA00022801"/>
    </source>
</evidence>
<dbReference type="InterPro" id="IPR020084">
    <property type="entry name" value="NUDIX_hydrolase_CS"/>
</dbReference>
<comment type="similarity">
    <text evidence="2 4">Belongs to the Nudix hydrolase family.</text>
</comment>
<dbReference type="OrthoDB" id="9804442at2"/>
<dbReference type="AlphaFoldDB" id="A0A4Q5J2T4"/>
<dbReference type="PROSITE" id="PS51462">
    <property type="entry name" value="NUDIX"/>
    <property type="match status" value="1"/>
</dbReference>
<feature type="domain" description="Nudix hydrolase" evidence="5">
    <location>
        <begin position="7"/>
        <end position="142"/>
    </location>
</feature>
<dbReference type="PROSITE" id="PS00893">
    <property type="entry name" value="NUDIX_BOX"/>
    <property type="match status" value="1"/>
</dbReference>
<evidence type="ECO:0000256" key="4">
    <source>
        <dbReference type="RuleBase" id="RU003476"/>
    </source>
</evidence>
<organism evidence="6 7">
    <name type="scientific">Nocardioides iriomotensis</name>
    <dbReference type="NCBI Taxonomy" id="715784"/>
    <lineage>
        <taxon>Bacteria</taxon>
        <taxon>Bacillati</taxon>
        <taxon>Actinomycetota</taxon>
        <taxon>Actinomycetes</taxon>
        <taxon>Propionibacteriales</taxon>
        <taxon>Nocardioidaceae</taxon>
        <taxon>Nocardioides</taxon>
    </lineage>
</organism>
<evidence type="ECO:0000313" key="7">
    <source>
        <dbReference type="Proteomes" id="UP000291189"/>
    </source>
</evidence>
<keyword evidence="3 4" id="KW-0378">Hydrolase</keyword>
<dbReference type="Gene3D" id="3.90.79.10">
    <property type="entry name" value="Nucleoside Triphosphate Pyrophosphohydrolase"/>
    <property type="match status" value="1"/>
</dbReference>
<gene>
    <name evidence="6" type="ORF">ETU37_11150</name>
</gene>
<dbReference type="Pfam" id="PF00293">
    <property type="entry name" value="NUDIX"/>
    <property type="match status" value="1"/>
</dbReference>
<dbReference type="PRINTS" id="PR00502">
    <property type="entry name" value="NUDIXFAMILY"/>
</dbReference>
<dbReference type="InterPro" id="IPR015797">
    <property type="entry name" value="NUDIX_hydrolase-like_dom_sf"/>
</dbReference>
<protein>
    <submittedName>
        <fullName evidence="6">NUDIX domain-containing protein</fullName>
    </submittedName>
</protein>
<dbReference type="RefSeq" id="WP_129987406.1">
    <property type="nucleotide sequence ID" value="NZ_SDPU01000022.1"/>
</dbReference>
<dbReference type="EMBL" id="SDPU01000022">
    <property type="protein sequence ID" value="RYU11819.1"/>
    <property type="molecule type" value="Genomic_DNA"/>
</dbReference>
<evidence type="ECO:0000259" key="5">
    <source>
        <dbReference type="PROSITE" id="PS51462"/>
    </source>
</evidence>
<evidence type="ECO:0000313" key="6">
    <source>
        <dbReference type="EMBL" id="RYU11819.1"/>
    </source>
</evidence>
<dbReference type="SUPFAM" id="SSF55811">
    <property type="entry name" value="Nudix"/>
    <property type="match status" value="1"/>
</dbReference>
<evidence type="ECO:0000256" key="1">
    <source>
        <dbReference type="ARBA" id="ARBA00001946"/>
    </source>
</evidence>
<sequence>MHYTEYDTRLAAYALVVEDDRVLLTWFNGSGSGTPCWSLPGGGVEFDETVEEAVVREALEETGHDVQLHDPLVVHSWTGTSRVSGRPFKSVRVIYRASVTGGTLGTLEVGGSTDFAAWLDVDAVAHEPSVADIVVVAIDAWRARRP</sequence>
<name>A0A4Q5J2T4_9ACTN</name>
<dbReference type="GO" id="GO:0016787">
    <property type="term" value="F:hydrolase activity"/>
    <property type="evidence" value="ECO:0007669"/>
    <property type="project" value="UniProtKB-KW"/>
</dbReference>